<dbReference type="AlphaFoldDB" id="A0A7S0ZD50"/>
<accession>A0A7S0ZD50</accession>
<organism evidence="2">
    <name type="scientific">Timspurckia oligopyrenoides</name>
    <dbReference type="NCBI Taxonomy" id="708627"/>
    <lineage>
        <taxon>Eukaryota</taxon>
        <taxon>Rhodophyta</taxon>
        <taxon>Bangiophyceae</taxon>
        <taxon>Porphyridiales</taxon>
        <taxon>Porphyridiaceae</taxon>
        <taxon>Timspurckia</taxon>
    </lineage>
</organism>
<proteinExistence type="predicted"/>
<evidence type="ECO:0000259" key="1">
    <source>
        <dbReference type="Pfam" id="PF14655"/>
    </source>
</evidence>
<evidence type="ECO:0000313" key="2">
    <source>
        <dbReference type="EMBL" id="CAD8818054.1"/>
    </source>
</evidence>
<sequence>MELREVGYRICQKCVEGIHSNSSSFSSLSISTNNHILISHQNRIYLSSFLHSSPLIPLIPLPFSNNDVPIHSNFFTHPQINKHILIFITYQSGFIRIFSSTNAQMLCIIEKSSSLSTFHGTIHNVSIRDDHDTIVFVFGMNLIAFLSKQMILEAIQQHFEYIKEFDEFQLRNRSSSLYAKMNKNCWKIVEFKDTDGFESHDRIIRNAVPILSHRMLKCFQYESKLELSVELMLNDGQLNDQQKSTHVSNENALIVVGKAPIIGMYLLKDRKNERLNPDGSNEKSGNARAAVISAARGMWNLIKNQTQSPVATLEAKDTELKCLNEFVCDVDRRVGVFDDGVERECVNVRVNEKCGLYAGVDKIGRVFVGELIDGNVLQVIKGCRDADVSWIESGLSEFGSVLLILAPKRMVVEVWNPLNPVKLVAFRVPNGTQLIQHGNQTKMLLPNGMFMELFEEQQQSMRINNIDNKEKTTEMDSVDDSVLLDEMKRFILNESFTPTHFESTQSFIRISIQSLRLIESLQLLFEYLCDSTCRLDGKHHEFISAQMHSRAVRILLTQTHEYYQCEYSKIHSFLDQVGVHQNISLIYEHLSTLPRLIASRKQQSLTENGFDKWKHVLRLQFEIDLNDVIESYRVQNGYETHEEAIQESDSKAVLISSQYLSCNDFIKSHHLQSHLMLPAFVKKQHSNTMLAIYFQVILWGSIEIPKELQLLTKNVIRFVLNDGVLTTHDIVQMLVQFCVQLPLHWLIHSSVFHNDSTLSLFVHELIMSNINASESTLDQLSHALSGVCAEHAIQALMLGTFVLQLEYISEYISNDSLMLLQLALKQVAALHRVRTSAMRVTLSNLSRLSLYTLSMKFCEIEWIPKLNEIADTASVLFILVLCSEYSAVSSALERYELSTFPVVFQVSKLYSEVAIRAIRIHFCLILKWWPLNAHENEETLQNVHRIAQLSVTKEAFEWFISEQDEMVQKYCENRFVLMNGLENVHTFNEILLQAKRTIHQIEINLESTSELSIRCLHLNQLINALQLFINQKPD</sequence>
<gene>
    <name evidence="2" type="ORF">TOLI1172_LOCUS2443</name>
</gene>
<dbReference type="PANTHER" id="PTHR12472">
    <property type="entry name" value="RAB3-GAP REGULATORY DOMAIN"/>
    <property type="match status" value="1"/>
</dbReference>
<feature type="domain" description="Rab3-GAP regulatory subunit N-terminal" evidence="1">
    <location>
        <begin position="80"/>
        <end position="435"/>
    </location>
</feature>
<dbReference type="PANTHER" id="PTHR12472:SF0">
    <property type="entry name" value="RAB3 GTPASE-ACTIVATING PROTEIN NON-CATALYTIC SUBUNIT"/>
    <property type="match status" value="1"/>
</dbReference>
<dbReference type="Pfam" id="PF14655">
    <property type="entry name" value="RAB3GAP2_N"/>
    <property type="match status" value="1"/>
</dbReference>
<reference evidence="2" key="1">
    <citation type="submission" date="2021-01" db="EMBL/GenBank/DDBJ databases">
        <authorList>
            <person name="Corre E."/>
            <person name="Pelletier E."/>
            <person name="Niang G."/>
            <person name="Scheremetjew M."/>
            <person name="Finn R."/>
            <person name="Kale V."/>
            <person name="Holt S."/>
            <person name="Cochrane G."/>
            <person name="Meng A."/>
            <person name="Brown T."/>
            <person name="Cohen L."/>
        </authorList>
    </citation>
    <scope>NUCLEOTIDE SEQUENCE</scope>
    <source>
        <strain evidence="2">CCMP3278</strain>
    </source>
</reference>
<name>A0A7S0ZD50_9RHOD</name>
<protein>
    <recommendedName>
        <fullName evidence="1">Rab3-GAP regulatory subunit N-terminal domain-containing protein</fullName>
    </recommendedName>
</protein>
<dbReference type="InterPro" id="IPR032839">
    <property type="entry name" value="RAB3GAP_N"/>
</dbReference>
<dbReference type="EMBL" id="HBFP01003439">
    <property type="protein sequence ID" value="CAD8818054.1"/>
    <property type="molecule type" value="Transcribed_RNA"/>
</dbReference>
<dbReference type="InterPro" id="IPR026059">
    <property type="entry name" value="Rab3GAP2"/>
</dbReference>